<dbReference type="EMBL" id="BLLK01000062">
    <property type="protein sequence ID" value="GFH58341.1"/>
    <property type="molecule type" value="Genomic_DNA"/>
</dbReference>
<feature type="region of interest" description="Disordered" evidence="1">
    <location>
        <begin position="74"/>
        <end position="138"/>
    </location>
</feature>
<dbReference type="GO" id="GO:0006281">
    <property type="term" value="P:DNA repair"/>
    <property type="evidence" value="ECO:0007669"/>
    <property type="project" value="InterPro"/>
</dbReference>
<evidence type="ECO:0000256" key="1">
    <source>
        <dbReference type="SAM" id="MobiDB-lite"/>
    </source>
</evidence>
<dbReference type="Pfam" id="PF05866">
    <property type="entry name" value="RusA"/>
    <property type="match status" value="1"/>
</dbReference>
<dbReference type="Proteomes" id="UP001054902">
    <property type="component" value="Unassembled WGS sequence"/>
</dbReference>
<feature type="signal peptide" evidence="2">
    <location>
        <begin position="1"/>
        <end position="20"/>
    </location>
</feature>
<feature type="compositionally biased region" description="Basic residues" evidence="1">
    <location>
        <begin position="118"/>
        <end position="138"/>
    </location>
</feature>
<evidence type="ECO:0000256" key="2">
    <source>
        <dbReference type="SAM" id="SignalP"/>
    </source>
</evidence>
<feature type="compositionally biased region" description="Basic residues" evidence="1">
    <location>
        <begin position="85"/>
        <end position="101"/>
    </location>
</feature>
<dbReference type="InterPro" id="IPR008822">
    <property type="entry name" value="Endonuclease_RusA-like"/>
</dbReference>
<sequence>MSARTLVVLIACIFHYSIYSTTVTTAFTSTRSFPINNYNFGRASISQRHQGNIGKNVFLPRRIQSSQRIFVSSSKENEVTSTATTKKKKKKSSKKRKRKSKVSSNTESKARVSDMKAKAKRKARKKSSKKKRKSKTTGKKYKVDDKIYFFRNETDIIAFTSASNDVESTEFSMVRFKVRGNPVPLARHRTSRGFVFNPSAKKQQQFCSVVLDMLPDHCFEGNDDEPKITKSVDHIKPVFGEQLISVRIISRMKRPLKHFVGGIAGPGRLRTCSKASNLQLTRSDVDNFAKFVLDSLNGVLYQDDKQVASLQITKVYDDEEPYIGSTDVIVETMTEENLNDLANS</sequence>
<dbReference type="SUPFAM" id="SSF103084">
    <property type="entry name" value="Holliday junction resolvase RusA"/>
    <property type="match status" value="1"/>
</dbReference>
<comment type="caution">
    <text evidence="3">The sequence shown here is derived from an EMBL/GenBank/DDBJ whole genome shotgun (WGS) entry which is preliminary data.</text>
</comment>
<dbReference type="Gene3D" id="3.30.1330.70">
    <property type="entry name" value="Holliday junction resolvase RusA"/>
    <property type="match status" value="1"/>
</dbReference>
<proteinExistence type="predicted"/>
<dbReference type="InterPro" id="IPR036614">
    <property type="entry name" value="RusA-like_sf"/>
</dbReference>
<feature type="compositionally biased region" description="Basic and acidic residues" evidence="1">
    <location>
        <begin position="108"/>
        <end position="117"/>
    </location>
</feature>
<evidence type="ECO:0000313" key="3">
    <source>
        <dbReference type="EMBL" id="GFH58341.1"/>
    </source>
</evidence>
<keyword evidence="2" id="KW-0732">Signal</keyword>
<feature type="chain" id="PRO_5042102790" evidence="2">
    <location>
        <begin position="21"/>
        <end position="344"/>
    </location>
</feature>
<evidence type="ECO:0000313" key="4">
    <source>
        <dbReference type="Proteomes" id="UP001054902"/>
    </source>
</evidence>
<accession>A0AAD3D7Y3</accession>
<protein>
    <submittedName>
        <fullName evidence="3">Uncharacterized protein</fullName>
    </submittedName>
</protein>
<gene>
    <name evidence="3" type="ORF">CTEN210_14817</name>
</gene>
<name>A0AAD3D7Y3_9STRA</name>
<dbReference type="GO" id="GO:0000287">
    <property type="term" value="F:magnesium ion binding"/>
    <property type="evidence" value="ECO:0007669"/>
    <property type="project" value="InterPro"/>
</dbReference>
<dbReference type="GO" id="GO:0006310">
    <property type="term" value="P:DNA recombination"/>
    <property type="evidence" value="ECO:0007669"/>
    <property type="project" value="InterPro"/>
</dbReference>
<keyword evidence="4" id="KW-1185">Reference proteome</keyword>
<organism evidence="3 4">
    <name type="scientific">Chaetoceros tenuissimus</name>
    <dbReference type="NCBI Taxonomy" id="426638"/>
    <lineage>
        <taxon>Eukaryota</taxon>
        <taxon>Sar</taxon>
        <taxon>Stramenopiles</taxon>
        <taxon>Ochrophyta</taxon>
        <taxon>Bacillariophyta</taxon>
        <taxon>Coscinodiscophyceae</taxon>
        <taxon>Chaetocerotophycidae</taxon>
        <taxon>Chaetocerotales</taxon>
        <taxon>Chaetocerotaceae</taxon>
        <taxon>Chaetoceros</taxon>
    </lineage>
</organism>
<dbReference type="AlphaFoldDB" id="A0AAD3D7Y3"/>
<feature type="compositionally biased region" description="Polar residues" evidence="1">
    <location>
        <begin position="74"/>
        <end position="84"/>
    </location>
</feature>
<reference evidence="3 4" key="1">
    <citation type="journal article" date="2021" name="Sci. Rep.">
        <title>The genome of the diatom Chaetoceros tenuissimus carries an ancient integrated fragment of an extant virus.</title>
        <authorList>
            <person name="Hongo Y."/>
            <person name="Kimura K."/>
            <person name="Takaki Y."/>
            <person name="Yoshida Y."/>
            <person name="Baba S."/>
            <person name="Kobayashi G."/>
            <person name="Nagasaki K."/>
            <person name="Hano T."/>
            <person name="Tomaru Y."/>
        </authorList>
    </citation>
    <scope>NUCLEOTIDE SEQUENCE [LARGE SCALE GENOMIC DNA]</scope>
    <source>
        <strain evidence="3 4">NIES-3715</strain>
    </source>
</reference>